<evidence type="ECO:0000256" key="2">
    <source>
        <dbReference type="ARBA" id="ARBA00022737"/>
    </source>
</evidence>
<dbReference type="PANTHER" id="PTHR44019">
    <property type="entry name" value="WD REPEAT-CONTAINING PROTEIN 55"/>
    <property type="match status" value="1"/>
</dbReference>
<dbReference type="AlphaFoldDB" id="A0A1J4J7U6"/>
<comment type="caution">
    <text evidence="3">The sequence shown here is derived from an EMBL/GenBank/DDBJ whole genome shotgun (WGS) entry which is preliminary data.</text>
</comment>
<dbReference type="SUPFAM" id="SSF50978">
    <property type="entry name" value="WD40 repeat-like"/>
    <property type="match status" value="1"/>
</dbReference>
<gene>
    <name evidence="3" type="ORF">TRFO_02290</name>
</gene>
<evidence type="ECO:0000313" key="3">
    <source>
        <dbReference type="EMBL" id="OHS95278.1"/>
    </source>
</evidence>
<keyword evidence="4" id="KW-1185">Reference proteome</keyword>
<dbReference type="InterPro" id="IPR036322">
    <property type="entry name" value="WD40_repeat_dom_sf"/>
</dbReference>
<keyword evidence="1" id="KW-0853">WD repeat</keyword>
<dbReference type="Gene3D" id="2.130.10.10">
    <property type="entry name" value="YVTN repeat-like/Quinoprotein amine dehydrogenase"/>
    <property type="match status" value="2"/>
</dbReference>
<dbReference type="Pfam" id="PF00400">
    <property type="entry name" value="WD40"/>
    <property type="match status" value="1"/>
</dbReference>
<dbReference type="InterPro" id="IPR001680">
    <property type="entry name" value="WD40_rpt"/>
</dbReference>
<evidence type="ECO:0000256" key="1">
    <source>
        <dbReference type="ARBA" id="ARBA00022574"/>
    </source>
</evidence>
<dbReference type="InterPro" id="IPR050505">
    <property type="entry name" value="WDR55/POC1"/>
</dbReference>
<dbReference type="GeneID" id="94825292"/>
<dbReference type="InterPro" id="IPR015943">
    <property type="entry name" value="WD40/YVTN_repeat-like_dom_sf"/>
</dbReference>
<protein>
    <submittedName>
        <fullName evidence="3">Uncharacterized protein</fullName>
    </submittedName>
</protein>
<name>A0A1J4J7U6_9EUKA</name>
<reference evidence="3" key="1">
    <citation type="submission" date="2016-10" db="EMBL/GenBank/DDBJ databases">
        <authorList>
            <person name="Benchimol M."/>
            <person name="Almeida L.G."/>
            <person name="Vasconcelos A.T."/>
            <person name="Perreira-Neves A."/>
            <person name="Rosa I.A."/>
            <person name="Tasca T."/>
            <person name="Bogo M.R."/>
            <person name="de Souza W."/>
        </authorList>
    </citation>
    <scope>NUCLEOTIDE SEQUENCE [LARGE SCALE GENOMIC DNA]</scope>
    <source>
        <strain evidence="3">K</strain>
    </source>
</reference>
<dbReference type="PANTHER" id="PTHR44019:SF8">
    <property type="entry name" value="POC1 CENTRIOLAR PROTEIN HOMOLOG"/>
    <property type="match status" value="1"/>
</dbReference>
<dbReference type="Proteomes" id="UP000179807">
    <property type="component" value="Unassembled WGS sequence"/>
</dbReference>
<dbReference type="OrthoDB" id="364224at2759"/>
<dbReference type="SMART" id="SM00320">
    <property type="entry name" value="WD40"/>
    <property type="match status" value="4"/>
</dbReference>
<keyword evidence="2" id="KW-0677">Repeat</keyword>
<dbReference type="VEuPathDB" id="TrichDB:TRFO_02290"/>
<sequence>MITTEARDKFNILQANGYENGKIKIINTMKNTTSFASSAASKKDEMSETFFAHVGQVTSLSFGSINEIPYLASTGIDGKLLLWNFLDGYWEYETIYESKAQLTSVSFSHSSSLIAAANNESTVIIFDLKNINKIVKKLEIKLDSITNQQTGFGNPFNPFGKTPNNYNIEGAQKNEITQVSFMPRSNEHILTILSTGEGRIYDISKEKEQFIQNSNFFISKSYVSFISVTFNYVAAICFDNIVRVFDFRTKSLDEIKITPPENVPEDKIHFYNENPIYSLFWKEYQNRLVINVQNHFTPPIDDNTDSSTYTYINPDLSATQHIYMQEPTGVWVKVAEQNENVPI</sequence>
<dbReference type="EMBL" id="MLAK01001259">
    <property type="protein sequence ID" value="OHS95278.1"/>
    <property type="molecule type" value="Genomic_DNA"/>
</dbReference>
<proteinExistence type="predicted"/>
<accession>A0A1J4J7U6</accession>
<dbReference type="RefSeq" id="XP_068348415.1">
    <property type="nucleotide sequence ID" value="XM_068490588.1"/>
</dbReference>
<evidence type="ECO:0000313" key="4">
    <source>
        <dbReference type="Proteomes" id="UP000179807"/>
    </source>
</evidence>
<organism evidence="3 4">
    <name type="scientific">Tritrichomonas foetus</name>
    <dbReference type="NCBI Taxonomy" id="1144522"/>
    <lineage>
        <taxon>Eukaryota</taxon>
        <taxon>Metamonada</taxon>
        <taxon>Parabasalia</taxon>
        <taxon>Tritrichomonadida</taxon>
        <taxon>Tritrichomonadidae</taxon>
        <taxon>Tritrichomonas</taxon>
    </lineage>
</organism>